<feature type="domain" description="DUF4124" evidence="3">
    <location>
        <begin position="9"/>
        <end position="63"/>
    </location>
</feature>
<feature type="signal peptide" evidence="2">
    <location>
        <begin position="1"/>
        <end position="19"/>
    </location>
</feature>
<name>A0ABT3JZL6_9XANT</name>
<dbReference type="EMBL" id="JAPCHY010000015">
    <property type="protein sequence ID" value="MCW4473916.1"/>
    <property type="molecule type" value="Genomic_DNA"/>
</dbReference>
<comment type="caution">
    <text evidence="4">The sequence shown here is derived from an EMBL/GenBank/DDBJ whole genome shotgun (WGS) entry which is preliminary data.</text>
</comment>
<dbReference type="InterPro" id="IPR025392">
    <property type="entry name" value="DUF4124"/>
</dbReference>
<gene>
    <name evidence="4" type="ORF">OK345_15550</name>
</gene>
<dbReference type="RefSeq" id="WP_265128920.1">
    <property type="nucleotide sequence ID" value="NZ_JAPCHY010000015.1"/>
</dbReference>
<sequence length="161" mass="16332">MRLIHAAILLALLPGAAAAEVYKCKGRNGESVYSQHPCDESTQPMALRVTRPASSVDPDAPPATAGSGLDAEQHCVSTAGASIYGPSNDRVASYQQQVAALHQQLAGAPDNAAIRGQVASLQQAIARERASANAQLGAARKRCALEHGATPASAPAAAGAS</sequence>
<proteinExistence type="predicted"/>
<reference evidence="4 5" key="1">
    <citation type="submission" date="2022-10" db="EMBL/GenBank/DDBJ databases">
        <title>Xanthomonas sp. H13-6.</title>
        <authorList>
            <person name="Liu X."/>
            <person name="Deng Z."/>
            <person name="Jiang Y."/>
            <person name="Yu T."/>
            <person name="Ai J."/>
        </authorList>
    </citation>
    <scope>NUCLEOTIDE SEQUENCE [LARGE SCALE GENOMIC DNA]</scope>
    <source>
        <strain evidence="4 5">H13-6</strain>
    </source>
</reference>
<accession>A0ABT3JZL6</accession>
<feature type="region of interest" description="Disordered" evidence="1">
    <location>
        <begin position="50"/>
        <end position="71"/>
    </location>
</feature>
<evidence type="ECO:0000313" key="5">
    <source>
        <dbReference type="Proteomes" id="UP001209922"/>
    </source>
</evidence>
<evidence type="ECO:0000313" key="4">
    <source>
        <dbReference type="EMBL" id="MCW4473916.1"/>
    </source>
</evidence>
<feature type="chain" id="PRO_5045642610" evidence="2">
    <location>
        <begin position="20"/>
        <end position="161"/>
    </location>
</feature>
<organism evidence="4 5">
    <name type="scientific">Xanthomonas chitinilytica</name>
    <dbReference type="NCBI Taxonomy" id="2989819"/>
    <lineage>
        <taxon>Bacteria</taxon>
        <taxon>Pseudomonadati</taxon>
        <taxon>Pseudomonadota</taxon>
        <taxon>Gammaproteobacteria</taxon>
        <taxon>Lysobacterales</taxon>
        <taxon>Lysobacteraceae</taxon>
        <taxon>Xanthomonas</taxon>
    </lineage>
</organism>
<feature type="compositionally biased region" description="Low complexity" evidence="1">
    <location>
        <begin position="52"/>
        <end position="65"/>
    </location>
</feature>
<evidence type="ECO:0000256" key="1">
    <source>
        <dbReference type="SAM" id="MobiDB-lite"/>
    </source>
</evidence>
<evidence type="ECO:0000259" key="3">
    <source>
        <dbReference type="Pfam" id="PF13511"/>
    </source>
</evidence>
<dbReference type="Proteomes" id="UP001209922">
    <property type="component" value="Unassembled WGS sequence"/>
</dbReference>
<keyword evidence="2" id="KW-0732">Signal</keyword>
<keyword evidence="5" id="KW-1185">Reference proteome</keyword>
<evidence type="ECO:0000256" key="2">
    <source>
        <dbReference type="SAM" id="SignalP"/>
    </source>
</evidence>
<dbReference type="Pfam" id="PF13511">
    <property type="entry name" value="DUF4124"/>
    <property type="match status" value="1"/>
</dbReference>
<protein>
    <submittedName>
        <fullName evidence="4">Phage scaffolding protein</fullName>
    </submittedName>
</protein>